<keyword evidence="2" id="KW-1185">Reference proteome</keyword>
<evidence type="ECO:0000313" key="1">
    <source>
        <dbReference type="EMBL" id="SFJ76729.1"/>
    </source>
</evidence>
<dbReference type="Proteomes" id="UP000243887">
    <property type="component" value="Unassembled WGS sequence"/>
</dbReference>
<dbReference type="RefSeq" id="WP_090680669.1">
    <property type="nucleotide sequence ID" value="NZ_FORU01000015.1"/>
</dbReference>
<sequence>MKNIVTTLIILISSLSFGQQYDKVFIENSKVDKNNKVYSLGKEFSFKFDIRENNSKYFIKNNDGDSIELTNDIASLVINEIRLTVLKPKIFQRTNKKQTEIIYSYEPNPKSLSFTGLVENEKNIWIHPPREGFFKSLETCPFPYIVLNKPVGFKWVDSMIIGNQWSNKIWGEWEDSLLLEYAYEIIGTEKINSNFGEIDCVVIEAMANSRLGKSKLKSYFNEKYGFVELHYTLANGIEIDLILNKIVKGPILRDGKEFYNHRYK</sequence>
<evidence type="ECO:0000313" key="2">
    <source>
        <dbReference type="Proteomes" id="UP000243887"/>
    </source>
</evidence>
<dbReference type="EMBL" id="FORU01000015">
    <property type="protein sequence ID" value="SFJ76729.1"/>
    <property type="molecule type" value="Genomic_DNA"/>
</dbReference>
<gene>
    <name evidence="1" type="ORF">SAMN04487893_11585</name>
</gene>
<dbReference type="OrthoDB" id="980385at2"/>
<reference evidence="2" key="1">
    <citation type="submission" date="2016-10" db="EMBL/GenBank/DDBJ databases">
        <authorList>
            <person name="Varghese N."/>
            <person name="Submissions S."/>
        </authorList>
    </citation>
    <scope>NUCLEOTIDE SEQUENCE [LARGE SCALE GENOMIC DNA]</scope>
    <source>
        <strain evidence="2">DSM 26542</strain>
    </source>
</reference>
<name>A0A1I3U2G3_9FLAO</name>
<protein>
    <submittedName>
        <fullName evidence="1">Uncharacterized protein</fullName>
    </submittedName>
</protein>
<accession>A0A1I3U2G3</accession>
<proteinExistence type="predicted"/>
<dbReference type="AlphaFoldDB" id="A0A1I3U2G3"/>
<organism evidence="1 2">
    <name type="scientific">Myroides guanonis</name>
    <dbReference type="NCBI Taxonomy" id="1150112"/>
    <lineage>
        <taxon>Bacteria</taxon>
        <taxon>Pseudomonadati</taxon>
        <taxon>Bacteroidota</taxon>
        <taxon>Flavobacteriia</taxon>
        <taxon>Flavobacteriales</taxon>
        <taxon>Flavobacteriaceae</taxon>
        <taxon>Myroides</taxon>
    </lineage>
</organism>